<dbReference type="InterPro" id="IPR036250">
    <property type="entry name" value="AcylCo_DH-like_C"/>
</dbReference>
<dbReference type="InterPro" id="IPR046373">
    <property type="entry name" value="Acyl-CoA_Oxase/DH_mid-dom_sf"/>
</dbReference>
<dbReference type="Gene3D" id="1.20.140.10">
    <property type="entry name" value="Butyryl-CoA Dehydrogenase, subunit A, domain 3"/>
    <property type="match status" value="1"/>
</dbReference>
<keyword evidence="6 7" id="KW-0560">Oxidoreductase</keyword>
<dbReference type="RefSeq" id="WP_093891380.1">
    <property type="nucleotide sequence ID" value="NZ_FOQY01000040.1"/>
</dbReference>
<dbReference type="SUPFAM" id="SSF56645">
    <property type="entry name" value="Acyl-CoA dehydrogenase NM domain-like"/>
    <property type="match status" value="1"/>
</dbReference>
<feature type="domain" description="Acyl-CoA dehydrogenase/oxidase C-terminal" evidence="8">
    <location>
        <begin position="247"/>
        <end position="395"/>
    </location>
</feature>
<dbReference type="Pfam" id="PF02771">
    <property type="entry name" value="Acyl-CoA_dh_N"/>
    <property type="match status" value="1"/>
</dbReference>
<dbReference type="Proteomes" id="UP000199111">
    <property type="component" value="Unassembled WGS sequence"/>
</dbReference>
<evidence type="ECO:0000256" key="5">
    <source>
        <dbReference type="ARBA" id="ARBA00022827"/>
    </source>
</evidence>
<sequence>MWDFFTEPEFQRKLDWMDAFIRDEVEPLDLVFGGHAHRDMDDRLRGIVEPLKRQVKDQGLWACHLGPELGGQGYGQLKLALMNELIGRSGWAPVIFGCQAPDTGNAEIIAMYGTAEQKERYLQPLLDGECFSAYSMTEPHAGADPRLFRCRAVRDASGDWVISGEKYFTSNASSASFLIVMAVTDPEAHPYKRMSMFLVPTATPGVEILRNIGTIGERPGHGAHAHIRYDDVRVPPEALLGEEGGAFAVSQARLGGGRIHHSMRTVAAVKKAFDMMCERVLSRQTHDGLLAEKQMVQAAIADSYIQIQQFRLMILHTAWLIDQSSTREARTQIAACKVAAARVFHDVVYRAMHIHGALGVSNETPLARLWQSAPLMGIMDGPTEVHLASISRRVLRDYSPAEGPWPTEFLPDRTAAARAKYGLSGSG</sequence>
<dbReference type="GO" id="GO:0033539">
    <property type="term" value="P:fatty acid beta-oxidation using acyl-CoA dehydrogenase"/>
    <property type="evidence" value="ECO:0007669"/>
    <property type="project" value="TreeGrafter"/>
</dbReference>
<evidence type="ECO:0000259" key="8">
    <source>
        <dbReference type="Pfam" id="PF00441"/>
    </source>
</evidence>
<dbReference type="InterPro" id="IPR006091">
    <property type="entry name" value="Acyl-CoA_Oxase/DH_mid-dom"/>
</dbReference>
<name>A0A1I4DA11_9ACTN</name>
<evidence type="ECO:0000313" key="12">
    <source>
        <dbReference type="Proteomes" id="UP000199111"/>
    </source>
</evidence>
<evidence type="ECO:0000256" key="6">
    <source>
        <dbReference type="ARBA" id="ARBA00023002"/>
    </source>
</evidence>
<dbReference type="InterPro" id="IPR009100">
    <property type="entry name" value="AcylCoA_DH/oxidase_NM_dom_sf"/>
</dbReference>
<evidence type="ECO:0000256" key="7">
    <source>
        <dbReference type="RuleBase" id="RU362125"/>
    </source>
</evidence>
<dbReference type="FunFam" id="2.40.110.10:FF:000002">
    <property type="entry name" value="Acyl-CoA dehydrogenase fadE12"/>
    <property type="match status" value="1"/>
</dbReference>
<dbReference type="Gene3D" id="1.10.540.10">
    <property type="entry name" value="Acyl-CoA dehydrogenase/oxidase, N-terminal domain"/>
    <property type="match status" value="1"/>
</dbReference>
<organism evidence="11 12">
    <name type="scientific">Streptosporangium canum</name>
    <dbReference type="NCBI Taxonomy" id="324952"/>
    <lineage>
        <taxon>Bacteria</taxon>
        <taxon>Bacillati</taxon>
        <taxon>Actinomycetota</taxon>
        <taxon>Actinomycetes</taxon>
        <taxon>Streptosporangiales</taxon>
        <taxon>Streptosporangiaceae</taxon>
        <taxon>Streptosporangium</taxon>
    </lineage>
</organism>
<reference evidence="12" key="1">
    <citation type="submission" date="2016-10" db="EMBL/GenBank/DDBJ databases">
        <authorList>
            <person name="Varghese N."/>
            <person name="Submissions S."/>
        </authorList>
    </citation>
    <scope>NUCLEOTIDE SEQUENCE [LARGE SCALE GENOMIC DNA]</scope>
    <source>
        <strain evidence="12">CGMCC 4.2126</strain>
    </source>
</reference>
<comment type="cofactor">
    <cofactor evidence="1 7">
        <name>FAD</name>
        <dbReference type="ChEBI" id="CHEBI:57692"/>
    </cofactor>
</comment>
<comment type="similarity">
    <text evidence="2 7">Belongs to the acyl-CoA dehydrogenase family.</text>
</comment>
<keyword evidence="12" id="KW-1185">Reference proteome</keyword>
<dbReference type="InterPro" id="IPR013786">
    <property type="entry name" value="AcylCoA_DH/ox_N"/>
</dbReference>
<feature type="domain" description="Acyl-CoA dehydrogenase/oxidase N-terminal" evidence="10">
    <location>
        <begin position="18"/>
        <end position="129"/>
    </location>
</feature>
<evidence type="ECO:0000313" key="11">
    <source>
        <dbReference type="EMBL" id="SFK89650.1"/>
    </source>
</evidence>
<dbReference type="Gene3D" id="2.40.110.10">
    <property type="entry name" value="Butyryl-CoA Dehydrogenase, subunit A, domain 2"/>
    <property type="match status" value="1"/>
</dbReference>
<proteinExistence type="inferred from homology"/>
<dbReference type="PANTHER" id="PTHR48083:SF13">
    <property type="entry name" value="ACYL-COA DEHYDROGENASE FAMILY MEMBER 11"/>
    <property type="match status" value="1"/>
</dbReference>
<feature type="domain" description="Acyl-CoA oxidase/dehydrogenase middle" evidence="9">
    <location>
        <begin position="133"/>
        <end position="231"/>
    </location>
</feature>
<keyword evidence="5 7" id="KW-0274">FAD</keyword>
<evidence type="ECO:0000256" key="1">
    <source>
        <dbReference type="ARBA" id="ARBA00001974"/>
    </source>
</evidence>
<dbReference type="InterPro" id="IPR009075">
    <property type="entry name" value="AcylCo_DH/oxidase_C"/>
</dbReference>
<evidence type="ECO:0000256" key="4">
    <source>
        <dbReference type="ARBA" id="ARBA00022630"/>
    </source>
</evidence>
<evidence type="ECO:0000259" key="9">
    <source>
        <dbReference type="Pfam" id="PF02770"/>
    </source>
</evidence>
<dbReference type="EMBL" id="FOQY01000040">
    <property type="protein sequence ID" value="SFK89650.1"/>
    <property type="molecule type" value="Genomic_DNA"/>
</dbReference>
<dbReference type="SUPFAM" id="SSF47203">
    <property type="entry name" value="Acyl-CoA dehydrogenase C-terminal domain-like"/>
    <property type="match status" value="1"/>
</dbReference>
<dbReference type="GO" id="GO:0003995">
    <property type="term" value="F:acyl-CoA dehydrogenase activity"/>
    <property type="evidence" value="ECO:0007669"/>
    <property type="project" value="TreeGrafter"/>
</dbReference>
<gene>
    <name evidence="11" type="ORF">SAMN05216275_1409</name>
</gene>
<dbReference type="Pfam" id="PF02770">
    <property type="entry name" value="Acyl-CoA_dh_M"/>
    <property type="match status" value="1"/>
</dbReference>
<evidence type="ECO:0000259" key="10">
    <source>
        <dbReference type="Pfam" id="PF02771"/>
    </source>
</evidence>
<accession>A0A1I4DA11</accession>
<dbReference type="InterPro" id="IPR050741">
    <property type="entry name" value="Acyl-CoA_dehydrogenase"/>
</dbReference>
<dbReference type="AlphaFoldDB" id="A0A1I4DA11"/>
<comment type="subunit">
    <text evidence="3">Homodimer.</text>
</comment>
<dbReference type="PANTHER" id="PTHR48083">
    <property type="entry name" value="MEDIUM-CHAIN SPECIFIC ACYL-COA DEHYDROGENASE, MITOCHONDRIAL-RELATED"/>
    <property type="match status" value="1"/>
</dbReference>
<evidence type="ECO:0000256" key="2">
    <source>
        <dbReference type="ARBA" id="ARBA00009347"/>
    </source>
</evidence>
<dbReference type="GO" id="GO:0005737">
    <property type="term" value="C:cytoplasm"/>
    <property type="evidence" value="ECO:0007669"/>
    <property type="project" value="TreeGrafter"/>
</dbReference>
<dbReference type="Pfam" id="PF00441">
    <property type="entry name" value="Acyl-CoA_dh_1"/>
    <property type="match status" value="1"/>
</dbReference>
<protein>
    <submittedName>
        <fullName evidence="11">Acyl-CoA dehydrogenase</fullName>
    </submittedName>
</protein>
<dbReference type="GeneID" id="96302852"/>
<dbReference type="InterPro" id="IPR037069">
    <property type="entry name" value="AcylCoA_DH/ox_N_sf"/>
</dbReference>
<evidence type="ECO:0000256" key="3">
    <source>
        <dbReference type="ARBA" id="ARBA00011738"/>
    </source>
</evidence>
<dbReference type="GO" id="GO:0050660">
    <property type="term" value="F:flavin adenine dinucleotide binding"/>
    <property type="evidence" value="ECO:0007669"/>
    <property type="project" value="InterPro"/>
</dbReference>
<keyword evidence="4 7" id="KW-0285">Flavoprotein</keyword>